<dbReference type="GO" id="GO:0017168">
    <property type="term" value="F:5-oxoprolinase (ATP-hydrolyzing) activity"/>
    <property type="evidence" value="ECO:0007669"/>
    <property type="project" value="UniProtKB-EC"/>
</dbReference>
<dbReference type="InterPro" id="IPR003833">
    <property type="entry name" value="CT_C_D"/>
</dbReference>
<evidence type="ECO:0000256" key="3">
    <source>
        <dbReference type="ARBA" id="ARBA00022840"/>
    </source>
</evidence>
<dbReference type="EMBL" id="CP080507">
    <property type="protein sequence ID" value="QYM80156.1"/>
    <property type="molecule type" value="Genomic_DNA"/>
</dbReference>
<dbReference type="SUPFAM" id="SSF160467">
    <property type="entry name" value="PH0987 N-terminal domain-like"/>
    <property type="match status" value="1"/>
</dbReference>
<organism evidence="5 6">
    <name type="scientific">Horticoccus luteus</name>
    <dbReference type="NCBI Taxonomy" id="2862869"/>
    <lineage>
        <taxon>Bacteria</taxon>
        <taxon>Pseudomonadati</taxon>
        <taxon>Verrucomicrobiota</taxon>
        <taxon>Opitutia</taxon>
        <taxon>Opitutales</taxon>
        <taxon>Opitutaceae</taxon>
        <taxon>Horticoccus</taxon>
    </lineage>
</organism>
<dbReference type="KEGG" id="ole:K0B96_05950"/>
<dbReference type="PANTHER" id="PTHR34698">
    <property type="entry name" value="5-OXOPROLINASE SUBUNIT B"/>
    <property type="match status" value="1"/>
</dbReference>
<dbReference type="RefSeq" id="WP_220164929.1">
    <property type="nucleotide sequence ID" value="NZ_CP080507.1"/>
</dbReference>
<dbReference type="InterPro" id="IPR029000">
    <property type="entry name" value="Cyclophilin-like_dom_sf"/>
</dbReference>
<dbReference type="Proteomes" id="UP000825051">
    <property type="component" value="Chromosome"/>
</dbReference>
<dbReference type="AlphaFoldDB" id="A0A8F9XME2"/>
<dbReference type="PANTHER" id="PTHR34698:SF2">
    <property type="entry name" value="5-OXOPROLINASE SUBUNIT B"/>
    <property type="match status" value="1"/>
</dbReference>
<evidence type="ECO:0000256" key="2">
    <source>
        <dbReference type="ARBA" id="ARBA00022801"/>
    </source>
</evidence>
<reference evidence="5" key="1">
    <citation type="submission" date="2021-08" db="EMBL/GenBank/DDBJ databases">
        <title>Genome of a novel bacterium of the phylum Verrucomicrobia, Oleiharenicola sp. KSB-15.</title>
        <authorList>
            <person name="Chung J.-H."/>
            <person name="Ahn J.-H."/>
            <person name="Yoon Y."/>
            <person name="Kim D.-Y."/>
            <person name="An S.-H."/>
            <person name="Park I."/>
            <person name="Yeon J."/>
        </authorList>
    </citation>
    <scope>NUCLEOTIDE SEQUENCE</scope>
    <source>
        <strain evidence="5">KSB-15</strain>
    </source>
</reference>
<dbReference type="Pfam" id="PF02682">
    <property type="entry name" value="CT_C_D"/>
    <property type="match status" value="1"/>
</dbReference>
<protein>
    <submittedName>
        <fullName evidence="5">5-oxoprolinase subunit PxpB</fullName>
        <ecNumber evidence="5">3.5.2.9</ecNumber>
    </submittedName>
</protein>
<evidence type="ECO:0000256" key="1">
    <source>
        <dbReference type="ARBA" id="ARBA00022741"/>
    </source>
</evidence>
<proteinExistence type="predicted"/>
<dbReference type="NCBIfam" id="TIGR00370">
    <property type="entry name" value="5-oxoprolinase subunit PxpB"/>
    <property type="match status" value="1"/>
</dbReference>
<keyword evidence="1" id="KW-0547">Nucleotide-binding</keyword>
<keyword evidence="2 5" id="KW-0378">Hydrolase</keyword>
<name>A0A8F9XME2_9BACT</name>
<evidence type="ECO:0000313" key="5">
    <source>
        <dbReference type="EMBL" id="QYM80156.1"/>
    </source>
</evidence>
<dbReference type="InterPro" id="IPR010016">
    <property type="entry name" value="PxpB"/>
</dbReference>
<keyword evidence="3" id="KW-0067">ATP-binding</keyword>
<dbReference type="SMART" id="SM00796">
    <property type="entry name" value="AHS1"/>
    <property type="match status" value="1"/>
</dbReference>
<dbReference type="Gene3D" id="3.30.1360.40">
    <property type="match status" value="1"/>
</dbReference>
<evidence type="ECO:0000259" key="4">
    <source>
        <dbReference type="SMART" id="SM00796"/>
    </source>
</evidence>
<evidence type="ECO:0000313" key="6">
    <source>
        <dbReference type="Proteomes" id="UP000825051"/>
    </source>
</evidence>
<accession>A0A8F9XME2</accession>
<dbReference type="Gene3D" id="2.40.100.10">
    <property type="entry name" value="Cyclophilin-like"/>
    <property type="match status" value="1"/>
</dbReference>
<sequence length="223" mass="23174">MIAIPLGDSAVTLELGGEISEATAARAQALAANIRAAALVGVIDIVAAYAAVTVYYDPGSVDYATLSERLSAAGAGTETAVSATTGREREIPVCYGGEFGPDLEEVARRAQRTNDEVVQLHAGAAYVVHAVGFAPGFGYLGGLPMALRCPRRATPRAVVAAGSVGIGGAQTGVYPLATPGGWNVIGRTPLRLFDPARAEPSWLRAGDCVTFRAISEEEFRRWA</sequence>
<keyword evidence="6" id="KW-1185">Reference proteome</keyword>
<dbReference type="EC" id="3.5.2.9" evidence="5"/>
<gene>
    <name evidence="5" type="primary">pxpB</name>
    <name evidence="5" type="ORF">K0B96_05950</name>
</gene>
<dbReference type="SUPFAM" id="SSF50891">
    <property type="entry name" value="Cyclophilin-like"/>
    <property type="match status" value="1"/>
</dbReference>
<feature type="domain" description="Carboxyltransferase" evidence="4">
    <location>
        <begin position="1"/>
        <end position="203"/>
    </location>
</feature>
<dbReference type="GO" id="GO:0005524">
    <property type="term" value="F:ATP binding"/>
    <property type="evidence" value="ECO:0007669"/>
    <property type="project" value="UniProtKB-KW"/>
</dbReference>